<proteinExistence type="predicted"/>
<comment type="caution">
    <text evidence="3">The sequence shown here is derived from an EMBL/GenBank/DDBJ whole genome shotgun (WGS) entry which is preliminary data.</text>
</comment>
<dbReference type="Pfam" id="PF01494">
    <property type="entry name" value="FAD_binding_3"/>
    <property type="match status" value="1"/>
</dbReference>
<dbReference type="EMBL" id="JTFC01000032">
    <property type="protein sequence ID" value="RUS54444.1"/>
    <property type="molecule type" value="Genomic_DNA"/>
</dbReference>
<keyword evidence="4" id="KW-1185">Reference proteome</keyword>
<dbReference type="InterPro" id="IPR036188">
    <property type="entry name" value="FAD/NAD-bd_sf"/>
</dbReference>
<evidence type="ECO:0000259" key="2">
    <source>
        <dbReference type="Pfam" id="PF01494"/>
    </source>
</evidence>
<dbReference type="AlphaFoldDB" id="A0A433RS67"/>
<dbReference type="SUPFAM" id="SSF51905">
    <property type="entry name" value="FAD/NAD(P)-binding domain"/>
    <property type="match status" value="1"/>
</dbReference>
<dbReference type="GO" id="GO:0071949">
    <property type="term" value="F:FAD binding"/>
    <property type="evidence" value="ECO:0007669"/>
    <property type="project" value="InterPro"/>
</dbReference>
<evidence type="ECO:0000256" key="1">
    <source>
        <dbReference type="ARBA" id="ARBA00023002"/>
    </source>
</evidence>
<dbReference type="Proteomes" id="UP000288623">
    <property type="component" value="Unassembled WGS sequence"/>
</dbReference>
<dbReference type="InterPro" id="IPR050631">
    <property type="entry name" value="PheA/TfdB_FAD_monoxygenase"/>
</dbReference>
<sequence length="360" mass="40496">MERTTDICIVGAGPAGALLATLLVRRGLHVTLIESSPSLGKTFRGEHVNEQGEAVLERHALLAGVKARGMLPMTRLENWKDGVCYNTIFPEITVGHLGIHVPQRYLLAAILEPIMQAPNFELLLNTRMRELLYDNKQVIGTVVEMNGERISVHSKLVVGADGRYSAVRKKAHIPYHTWEHGYDLLWARIPRPKDWEPIIRMALIDGKQLALFTQAEDRIQVGWNIDKGSFKEWRKQPFEPFIAQLKEVFPTLTDVVDDTITSWSDFVLLDVHSSYADRWGGNGVVLLGDAAHTMTPTGAFGLNSALVDAEYLAAIITDEGTLSNAQIEQFEASRRSMIHHLQHEQLREEQHFAQQFEAVH</sequence>
<dbReference type="OrthoDB" id="9806565at2"/>
<keyword evidence="1" id="KW-0560">Oxidoreductase</keyword>
<feature type="domain" description="FAD-binding" evidence="2">
    <location>
        <begin position="5"/>
        <end position="338"/>
    </location>
</feature>
<dbReference type="InterPro" id="IPR002938">
    <property type="entry name" value="FAD-bd"/>
</dbReference>
<dbReference type="Gene3D" id="3.50.50.60">
    <property type="entry name" value="FAD/NAD(P)-binding domain"/>
    <property type="match status" value="2"/>
</dbReference>
<dbReference type="PRINTS" id="PR00420">
    <property type="entry name" value="RNGMNOXGNASE"/>
</dbReference>
<protein>
    <submittedName>
        <fullName evidence="3">FAD-binding protein</fullName>
    </submittedName>
</protein>
<accession>A0A433RS67</accession>
<dbReference type="GO" id="GO:0016491">
    <property type="term" value="F:oxidoreductase activity"/>
    <property type="evidence" value="ECO:0007669"/>
    <property type="project" value="UniProtKB-KW"/>
</dbReference>
<dbReference type="RefSeq" id="WP_126991171.1">
    <property type="nucleotide sequence ID" value="NZ_JTFC01000032.1"/>
</dbReference>
<gene>
    <name evidence="3" type="ORF">QI30_13595</name>
</gene>
<dbReference type="PANTHER" id="PTHR43476:SF5">
    <property type="entry name" value="FAD-DEPENDENT MONOOXYGENASE"/>
    <property type="match status" value="1"/>
</dbReference>
<reference evidence="3 4" key="1">
    <citation type="submission" date="2014-11" db="EMBL/GenBank/DDBJ databases">
        <title>Genome sequence and analysis of novel Kurthia sp.</title>
        <authorList>
            <person name="Lawson J.N."/>
            <person name="Gonzalez J.E."/>
            <person name="Rinauldi L."/>
            <person name="Xuan Z."/>
            <person name="Firman A."/>
            <person name="Shaddox L."/>
            <person name="Trudeau A."/>
            <person name="Shah S."/>
            <person name="Reiman D."/>
        </authorList>
    </citation>
    <scope>NUCLEOTIDE SEQUENCE [LARGE SCALE GENOMIC DNA]</scope>
    <source>
        <strain evidence="3 4">3B1D</strain>
    </source>
</reference>
<evidence type="ECO:0000313" key="3">
    <source>
        <dbReference type="EMBL" id="RUS54444.1"/>
    </source>
</evidence>
<evidence type="ECO:0000313" key="4">
    <source>
        <dbReference type="Proteomes" id="UP000288623"/>
    </source>
</evidence>
<name>A0A433RS67_9BACL</name>
<dbReference type="PANTHER" id="PTHR43476">
    <property type="entry name" value="3-(3-HYDROXY-PHENYL)PROPIONATE/3-HYDROXYCINNAMIC ACID HYDROXYLASE"/>
    <property type="match status" value="1"/>
</dbReference>
<organism evidence="3 4">
    <name type="scientific">Candidatus Kurthia intestinigallinarum</name>
    <dbReference type="NCBI Taxonomy" id="1562256"/>
    <lineage>
        <taxon>Bacteria</taxon>
        <taxon>Bacillati</taxon>
        <taxon>Bacillota</taxon>
        <taxon>Bacilli</taxon>
        <taxon>Bacillales</taxon>
        <taxon>Caryophanaceae</taxon>
        <taxon>Kurthia</taxon>
    </lineage>
</organism>